<feature type="transmembrane region" description="Helical" evidence="6">
    <location>
        <begin position="108"/>
        <end position="132"/>
    </location>
</feature>
<feature type="region of interest" description="Disordered" evidence="5">
    <location>
        <begin position="1"/>
        <end position="33"/>
    </location>
</feature>
<dbReference type="Pfam" id="PF07690">
    <property type="entry name" value="MFS_1"/>
    <property type="match status" value="1"/>
</dbReference>
<evidence type="ECO:0000313" key="8">
    <source>
        <dbReference type="EMBL" id="CAF9930331.1"/>
    </source>
</evidence>
<feature type="transmembrane region" description="Helical" evidence="6">
    <location>
        <begin position="168"/>
        <end position="189"/>
    </location>
</feature>
<feature type="transmembrane region" description="Helical" evidence="6">
    <location>
        <begin position="334"/>
        <end position="352"/>
    </location>
</feature>
<protein>
    <recommendedName>
        <fullName evidence="7">Major facilitator superfamily (MFS) profile domain-containing protein</fullName>
    </recommendedName>
</protein>
<dbReference type="Gene3D" id="1.20.1250.20">
    <property type="entry name" value="MFS general substrate transporter like domains"/>
    <property type="match status" value="1"/>
</dbReference>
<dbReference type="EMBL" id="CAJPDR010000284">
    <property type="protein sequence ID" value="CAF9930331.1"/>
    <property type="molecule type" value="Genomic_DNA"/>
</dbReference>
<feature type="transmembrane region" description="Helical" evidence="6">
    <location>
        <begin position="226"/>
        <end position="245"/>
    </location>
</feature>
<evidence type="ECO:0000256" key="4">
    <source>
        <dbReference type="ARBA" id="ARBA00023136"/>
    </source>
</evidence>
<feature type="domain" description="Major facilitator superfamily (MFS) profile" evidence="7">
    <location>
        <begin position="36"/>
        <end position="459"/>
    </location>
</feature>
<reference evidence="8" key="1">
    <citation type="submission" date="2021-03" db="EMBL/GenBank/DDBJ databases">
        <authorList>
            <person name="Tagirdzhanova G."/>
        </authorList>
    </citation>
    <scope>NUCLEOTIDE SEQUENCE</scope>
</reference>
<evidence type="ECO:0000259" key="7">
    <source>
        <dbReference type="PROSITE" id="PS50850"/>
    </source>
</evidence>
<comment type="caution">
    <text evidence="8">The sequence shown here is derived from an EMBL/GenBank/DDBJ whole genome shotgun (WGS) entry which is preliminary data.</text>
</comment>
<dbReference type="GO" id="GO:0016020">
    <property type="term" value="C:membrane"/>
    <property type="evidence" value="ECO:0007669"/>
    <property type="project" value="UniProtKB-SubCell"/>
</dbReference>
<dbReference type="PROSITE" id="PS50850">
    <property type="entry name" value="MFS"/>
    <property type="match status" value="1"/>
</dbReference>
<keyword evidence="9" id="KW-1185">Reference proteome</keyword>
<evidence type="ECO:0000256" key="2">
    <source>
        <dbReference type="ARBA" id="ARBA00022692"/>
    </source>
</evidence>
<feature type="transmembrane region" description="Helical" evidence="6">
    <location>
        <begin position="373"/>
        <end position="389"/>
    </location>
</feature>
<dbReference type="PANTHER" id="PTHR42718:SF41">
    <property type="entry name" value="MFS TRANSPORTER OF UNKOWN SPECIFICITY (AFU_ORTHOLOGUE AFUA_5G09940)-RELATED"/>
    <property type="match status" value="1"/>
</dbReference>
<feature type="transmembrane region" description="Helical" evidence="6">
    <location>
        <begin position="80"/>
        <end position="101"/>
    </location>
</feature>
<keyword evidence="2 6" id="KW-0812">Transmembrane</keyword>
<feature type="transmembrane region" description="Helical" evidence="6">
    <location>
        <begin position="257"/>
        <end position="274"/>
    </location>
</feature>
<dbReference type="PANTHER" id="PTHR42718">
    <property type="entry name" value="MAJOR FACILITATOR SUPERFAMILY MULTIDRUG TRANSPORTER MFSC"/>
    <property type="match status" value="1"/>
</dbReference>
<feature type="transmembrane region" description="Helical" evidence="6">
    <location>
        <begin position="138"/>
        <end position="156"/>
    </location>
</feature>
<sequence length="477" mass="51014">MSSTGASTIPDDRPLSKDASEPSDSAFAGPGGAGELDAATPPSNFSSPFQEAIFILIIGLAYSVQQIGRALNVTSNGQTSWFLAAYSLCGGVSVLVTGRLGDHFGHKYVFVFGWIWMAIWSLITGFAHNLVFFDFARAMTGVGNGALVPNSFALLARAFPPFSAKKNIAFAFLGFCAPSGYIFGGLIGAAFAENVTWRWGFWFWAMGSLTLGVTAFIVVPHGSKQFDYIGTFLGVAGLVLFAFAWNQASVVGWQEPYTYALLIVGLVFIVAFAFSQSQVSAPVLPNSLWTRKGFSPVVTAMSFGWMSFGVFLYYTTIFILTVHKKLPLSAVAEMTPLVIGGLFATASVGIFIPKVPAQYIFGVSILPSRRWRAGPLLASSGILITNAVLPEEQGVAGSFISTVVQYSIAIGLGIAATVEAHVNKGGSDIVLGYRSAYWLGIGFAAVALFVVVLFVRDHRFDGTKNAEKEFRSNDSTD</sequence>
<comment type="subcellular location">
    <subcellularLocation>
        <location evidence="1">Membrane</location>
        <topology evidence="1">Multi-pass membrane protein</topology>
    </subcellularLocation>
</comment>
<evidence type="ECO:0000256" key="1">
    <source>
        <dbReference type="ARBA" id="ARBA00004141"/>
    </source>
</evidence>
<dbReference type="GO" id="GO:0022857">
    <property type="term" value="F:transmembrane transporter activity"/>
    <property type="evidence" value="ECO:0007669"/>
    <property type="project" value="InterPro"/>
</dbReference>
<evidence type="ECO:0000256" key="6">
    <source>
        <dbReference type="SAM" id="Phobius"/>
    </source>
</evidence>
<proteinExistence type="predicted"/>
<dbReference type="InterPro" id="IPR011701">
    <property type="entry name" value="MFS"/>
</dbReference>
<name>A0A8H3FT78_9LECA</name>
<dbReference type="AlphaFoldDB" id="A0A8H3FT78"/>
<feature type="compositionally biased region" description="Basic and acidic residues" evidence="5">
    <location>
        <begin position="10"/>
        <end position="20"/>
    </location>
</feature>
<feature type="transmembrane region" description="Helical" evidence="6">
    <location>
        <begin position="294"/>
        <end position="314"/>
    </location>
</feature>
<keyword evidence="4 6" id="KW-0472">Membrane</keyword>
<dbReference type="Proteomes" id="UP000664203">
    <property type="component" value="Unassembled WGS sequence"/>
</dbReference>
<evidence type="ECO:0000313" key="9">
    <source>
        <dbReference type="Proteomes" id="UP000664203"/>
    </source>
</evidence>
<organism evidence="8 9">
    <name type="scientific">Alectoria fallacina</name>
    <dbReference type="NCBI Taxonomy" id="1903189"/>
    <lineage>
        <taxon>Eukaryota</taxon>
        <taxon>Fungi</taxon>
        <taxon>Dikarya</taxon>
        <taxon>Ascomycota</taxon>
        <taxon>Pezizomycotina</taxon>
        <taxon>Lecanoromycetes</taxon>
        <taxon>OSLEUM clade</taxon>
        <taxon>Lecanoromycetidae</taxon>
        <taxon>Lecanorales</taxon>
        <taxon>Lecanorineae</taxon>
        <taxon>Parmeliaceae</taxon>
        <taxon>Alectoria</taxon>
    </lineage>
</organism>
<feature type="transmembrane region" description="Helical" evidence="6">
    <location>
        <begin position="201"/>
        <end position="219"/>
    </location>
</feature>
<dbReference type="InterPro" id="IPR020846">
    <property type="entry name" value="MFS_dom"/>
</dbReference>
<keyword evidence="3 6" id="KW-1133">Transmembrane helix</keyword>
<gene>
    <name evidence="8" type="ORF">ALECFALPRED_004580</name>
</gene>
<dbReference type="OrthoDB" id="440755at2759"/>
<accession>A0A8H3FT78</accession>
<dbReference type="SUPFAM" id="SSF103473">
    <property type="entry name" value="MFS general substrate transporter"/>
    <property type="match status" value="2"/>
</dbReference>
<feature type="transmembrane region" description="Helical" evidence="6">
    <location>
        <begin position="395"/>
        <end position="415"/>
    </location>
</feature>
<evidence type="ECO:0000256" key="3">
    <source>
        <dbReference type="ARBA" id="ARBA00022989"/>
    </source>
</evidence>
<dbReference type="InterPro" id="IPR036259">
    <property type="entry name" value="MFS_trans_sf"/>
</dbReference>
<evidence type="ECO:0000256" key="5">
    <source>
        <dbReference type="SAM" id="MobiDB-lite"/>
    </source>
</evidence>
<feature type="transmembrane region" description="Helical" evidence="6">
    <location>
        <begin position="436"/>
        <end position="455"/>
    </location>
</feature>